<evidence type="ECO:0000256" key="7">
    <source>
        <dbReference type="ARBA" id="ARBA00022679"/>
    </source>
</evidence>
<dbReference type="InterPro" id="IPR041525">
    <property type="entry name" value="N/Namide_PRibTrfase"/>
</dbReference>
<dbReference type="InterPro" id="IPR036068">
    <property type="entry name" value="Nicotinate_pribotase-like_C"/>
</dbReference>
<dbReference type="EC" id="6.3.4.21" evidence="3 9"/>
<feature type="domain" description="Nicotinate phosphoribosyltransferase C-terminal" evidence="12">
    <location>
        <begin position="364"/>
        <end position="471"/>
    </location>
</feature>
<evidence type="ECO:0000259" key="10">
    <source>
        <dbReference type="Pfam" id="PF04095"/>
    </source>
</evidence>
<dbReference type="InterPro" id="IPR041619">
    <property type="entry name" value="NAPRTase_C"/>
</dbReference>
<dbReference type="NCBIfam" id="NF009131">
    <property type="entry name" value="PRK12484.1"/>
    <property type="match status" value="1"/>
</dbReference>
<dbReference type="RefSeq" id="WP_324619571.1">
    <property type="nucleotide sequence ID" value="NZ_JAYKOT010000003.1"/>
</dbReference>
<dbReference type="SUPFAM" id="SSF51690">
    <property type="entry name" value="Nicotinate/Quinolinate PRTase C-terminal domain-like"/>
    <property type="match status" value="1"/>
</dbReference>
<keyword evidence="13" id="KW-0328">Glycosyltransferase</keyword>
<comment type="PTM">
    <text evidence="9">Transiently phosphorylated on a His residue during the reaction cycle. Phosphorylation strongly increases the affinity for substrates and increases the rate of nicotinate D-ribonucleotide production. Dephosphorylation regenerates the low-affinity form of the enzyme, leading to product release.</text>
</comment>
<evidence type="ECO:0000256" key="6">
    <source>
        <dbReference type="ARBA" id="ARBA00022642"/>
    </source>
</evidence>
<dbReference type="InterPro" id="IPR006405">
    <property type="entry name" value="Nic_PRibTrfase_pncB"/>
</dbReference>
<evidence type="ECO:0000256" key="2">
    <source>
        <dbReference type="ARBA" id="ARBA00010897"/>
    </source>
</evidence>
<dbReference type="GO" id="GO:0004516">
    <property type="term" value="F:nicotinate phosphoribosyltransferase activity"/>
    <property type="evidence" value="ECO:0007669"/>
    <property type="project" value="UniProtKB-UniRule"/>
</dbReference>
<dbReference type="AlphaFoldDB" id="A0AAW9MQI7"/>
<dbReference type="GO" id="GO:0047280">
    <property type="term" value="F:nicotinamide phosphoribosyltransferase activity"/>
    <property type="evidence" value="ECO:0007669"/>
    <property type="project" value="UniProtKB-ARBA"/>
</dbReference>
<evidence type="ECO:0000313" key="14">
    <source>
        <dbReference type="Proteomes" id="UP001357733"/>
    </source>
</evidence>
<feature type="domain" description="Nicotinate phosphoribosyltransferase N-terminal" evidence="11">
    <location>
        <begin position="11"/>
        <end position="135"/>
    </location>
</feature>
<dbReference type="FunFam" id="3.20.20.70:FF:000076">
    <property type="entry name" value="Nicotinate phosphoribosyltransferase"/>
    <property type="match status" value="1"/>
</dbReference>
<evidence type="ECO:0000256" key="8">
    <source>
        <dbReference type="ARBA" id="ARBA00048668"/>
    </source>
</evidence>
<dbReference type="PANTHER" id="PTHR11098">
    <property type="entry name" value="NICOTINATE PHOSPHORIBOSYLTRANSFERASE"/>
    <property type="match status" value="1"/>
</dbReference>
<dbReference type="Gene3D" id="3.20.20.70">
    <property type="entry name" value="Aldolase class I"/>
    <property type="match status" value="1"/>
</dbReference>
<dbReference type="InterPro" id="IPR007229">
    <property type="entry name" value="Nic_PRibTrfase-Fam"/>
</dbReference>
<evidence type="ECO:0000256" key="4">
    <source>
        <dbReference type="ARBA" id="ARBA00022553"/>
    </source>
</evidence>
<keyword evidence="4" id="KW-0597">Phosphoprotein</keyword>
<dbReference type="Proteomes" id="UP001357733">
    <property type="component" value="Unassembled WGS sequence"/>
</dbReference>
<dbReference type="Pfam" id="PF17956">
    <property type="entry name" value="NAPRTase_C"/>
    <property type="match status" value="1"/>
</dbReference>
<dbReference type="InterPro" id="IPR013785">
    <property type="entry name" value="Aldolase_TIM"/>
</dbReference>
<dbReference type="GO" id="GO:0034355">
    <property type="term" value="P:NAD+ biosynthetic process via the salvage pathway"/>
    <property type="evidence" value="ECO:0007669"/>
    <property type="project" value="UniProtKB-ARBA"/>
</dbReference>
<keyword evidence="5 9" id="KW-0436">Ligase</keyword>
<dbReference type="PIRSF" id="PIRSF000484">
    <property type="entry name" value="NAPRT"/>
    <property type="match status" value="1"/>
</dbReference>
<dbReference type="GO" id="GO:0005829">
    <property type="term" value="C:cytosol"/>
    <property type="evidence" value="ECO:0007669"/>
    <property type="project" value="TreeGrafter"/>
</dbReference>
<keyword evidence="7 9" id="KW-0808">Transferase</keyword>
<feature type="domain" description="Nicotinate/nicotinamide phosphoribosyltransferase" evidence="10">
    <location>
        <begin position="156"/>
        <end position="324"/>
    </location>
</feature>
<dbReference type="NCBIfam" id="NF006695">
    <property type="entry name" value="PRK09243.1-2"/>
    <property type="match status" value="1"/>
</dbReference>
<dbReference type="CDD" id="cd01570">
    <property type="entry name" value="NAPRTase_A"/>
    <property type="match status" value="1"/>
</dbReference>
<dbReference type="PANTHER" id="PTHR11098:SF1">
    <property type="entry name" value="NICOTINATE PHOSPHORIBOSYLTRANSFERASE"/>
    <property type="match status" value="1"/>
</dbReference>
<dbReference type="InterPro" id="IPR040727">
    <property type="entry name" value="NAPRTase_N"/>
</dbReference>
<name>A0AAW9MQI7_9FIRM</name>
<accession>A0AAW9MQI7</accession>
<dbReference type="Pfam" id="PF17767">
    <property type="entry name" value="NAPRTase_N"/>
    <property type="match status" value="1"/>
</dbReference>
<sequence>MDKNKERNLSLLADFYEFTMANGYLMKNMENKVAYFDLFFRNIPDNGGFAICCGLESCISYLKNLSFTEEDVKYFKSKNIFSDKFIDFIRNFKLEADIWAVPEGSVVFPGEPLITVRAKCIEAQILETMLLLLINHQSLIATKASRIVRASKGRAVMEFGSRRAQGADAANFGARSAYIAGCIGSANTLADRDFKVPALGTMAHSWVQMFDSELEAFKAYAETFPDSTVLLVDTYDTLRSGVPNAIKTFDEVLKPMGIRPKGIRLDSGDIAYLSKQARKMLDDAGYEDVQITASSSLDEYKIMDLLMQGAKLDSFGVGERLITSKSSPVFGGVYKLVATEEDGKIENKIKISENVEKITTPGFKTFYRLYDKNTGKAEADLITFKDEKIDDSKDLEIFHPIHTWKRKTISNFTAREMMVKIFDKGNLVYKLPSLEEVKKYTESELDSMWEEVKRFEFPHQYIVDLSQSVWDEKTKMLNERNYKKKY</sequence>
<dbReference type="EMBL" id="JAYKOT010000003">
    <property type="protein sequence ID" value="MEB3429379.1"/>
    <property type="molecule type" value="Genomic_DNA"/>
</dbReference>
<gene>
    <name evidence="13" type="ORF">VLK81_05005</name>
</gene>
<evidence type="ECO:0000256" key="5">
    <source>
        <dbReference type="ARBA" id="ARBA00022598"/>
    </source>
</evidence>
<dbReference type="SUPFAM" id="SSF54675">
    <property type="entry name" value="Nicotinate/Quinolinate PRTase N-terminal domain-like"/>
    <property type="match status" value="1"/>
</dbReference>
<organism evidence="13 14">
    <name type="scientific">Citroniella saccharovorans</name>
    <dbReference type="NCBI Taxonomy" id="2053367"/>
    <lineage>
        <taxon>Bacteria</taxon>
        <taxon>Bacillati</taxon>
        <taxon>Bacillota</taxon>
        <taxon>Tissierellia</taxon>
        <taxon>Tissierellales</taxon>
        <taxon>Peptoniphilaceae</taxon>
        <taxon>Citroniella</taxon>
    </lineage>
</organism>
<evidence type="ECO:0000256" key="9">
    <source>
        <dbReference type="RuleBase" id="RU365100"/>
    </source>
</evidence>
<evidence type="ECO:0000256" key="3">
    <source>
        <dbReference type="ARBA" id="ARBA00013236"/>
    </source>
</evidence>
<dbReference type="Pfam" id="PF04095">
    <property type="entry name" value="NAPRTase"/>
    <property type="match status" value="1"/>
</dbReference>
<keyword evidence="14" id="KW-1185">Reference proteome</keyword>
<evidence type="ECO:0000259" key="11">
    <source>
        <dbReference type="Pfam" id="PF17767"/>
    </source>
</evidence>
<protein>
    <recommendedName>
        <fullName evidence="3 9">Nicotinate phosphoribosyltransferase</fullName>
        <ecNumber evidence="3 9">6.3.4.21</ecNumber>
    </recommendedName>
</protein>
<keyword evidence="6 9" id="KW-0662">Pyridine nucleotide biosynthesis</keyword>
<proteinExistence type="inferred from homology"/>
<evidence type="ECO:0000259" key="12">
    <source>
        <dbReference type="Pfam" id="PF17956"/>
    </source>
</evidence>
<reference evidence="13 14" key="1">
    <citation type="submission" date="2024-01" db="EMBL/GenBank/DDBJ databases">
        <title>Complete genome sequence of Citroniella saccharovorans strain M6.X9, isolated from human fecal sample.</title>
        <authorList>
            <person name="Cheng G."/>
            <person name="Westerholm M."/>
            <person name="Schnurer A."/>
        </authorList>
    </citation>
    <scope>NUCLEOTIDE SEQUENCE [LARGE SCALE GENOMIC DNA]</scope>
    <source>
        <strain evidence="13 14">DSM 29873</strain>
    </source>
</reference>
<comment type="caution">
    <text evidence="13">The sequence shown here is derived from an EMBL/GenBank/DDBJ whole genome shotgun (WGS) entry which is preliminary data.</text>
</comment>
<comment type="similarity">
    <text evidence="2 9">Belongs to the NAPRTase family.</text>
</comment>
<evidence type="ECO:0000313" key="13">
    <source>
        <dbReference type="EMBL" id="MEB3429379.1"/>
    </source>
</evidence>
<comment type="pathway">
    <text evidence="1 9">Cofactor biosynthesis; NAD(+) biosynthesis; nicotinate D-ribonucleotide from nicotinate: step 1/1.</text>
</comment>
<comment type="function">
    <text evidence="9">Catalyzes the first step in the biosynthesis of NAD from nicotinic acid, the ATP-dependent synthesis of beta-nicotinate D-ribonucleotide from nicotinate and 5-phospho-D-ribose 1-phosphate.</text>
</comment>
<evidence type="ECO:0000256" key="1">
    <source>
        <dbReference type="ARBA" id="ARBA00004952"/>
    </source>
</evidence>
<comment type="catalytic activity">
    <reaction evidence="8 9">
        <text>5-phospho-alpha-D-ribose 1-diphosphate + nicotinate + ATP + H2O = nicotinate beta-D-ribonucleotide + ADP + phosphate + diphosphate</text>
        <dbReference type="Rhea" id="RHEA:36163"/>
        <dbReference type="ChEBI" id="CHEBI:15377"/>
        <dbReference type="ChEBI" id="CHEBI:30616"/>
        <dbReference type="ChEBI" id="CHEBI:32544"/>
        <dbReference type="ChEBI" id="CHEBI:33019"/>
        <dbReference type="ChEBI" id="CHEBI:43474"/>
        <dbReference type="ChEBI" id="CHEBI:57502"/>
        <dbReference type="ChEBI" id="CHEBI:58017"/>
        <dbReference type="ChEBI" id="CHEBI:456216"/>
        <dbReference type="EC" id="6.3.4.21"/>
    </reaction>
</comment>
<dbReference type="Gene3D" id="3.20.140.10">
    <property type="entry name" value="nicotinate phosphoribosyltransferase"/>
    <property type="match status" value="1"/>
</dbReference>
<dbReference type="NCBIfam" id="TIGR01513">
    <property type="entry name" value="NAPRTase_put"/>
    <property type="match status" value="1"/>
</dbReference>